<dbReference type="EC" id="2.3.1.184" evidence="1 9"/>
<keyword evidence="11" id="KW-0012">Acyltransferase</keyword>
<evidence type="ECO:0000313" key="10">
    <source>
        <dbReference type="EMBL" id="MBC3390079.1"/>
    </source>
</evidence>
<organism evidence="10">
    <name type="scientific">Pseudomonas zanjanensis</name>
    <dbReference type="NCBI Taxonomy" id="2745496"/>
    <lineage>
        <taxon>Bacteria</taxon>
        <taxon>Pseudomonadati</taxon>
        <taxon>Pseudomonadota</taxon>
        <taxon>Gammaproteobacteria</taxon>
        <taxon>Pseudomonadales</taxon>
        <taxon>Pseudomonadaceae</taxon>
        <taxon>Pseudomonas</taxon>
    </lineage>
</organism>
<evidence type="ECO:0000313" key="12">
    <source>
        <dbReference type="Proteomes" id="UP000636518"/>
    </source>
</evidence>
<reference evidence="10 12" key="1">
    <citation type="journal article" date="2020" name="Microorganisms">
        <title>Reliable Identification of Environmental Pseudomonas Isolates Using the rpoD Gene.</title>
        <authorList>
            <consortium name="The Broad Institute Genome Sequencing Platform"/>
            <person name="Girard L."/>
            <person name="Lood C."/>
            <person name="Rokni-Zadeh H."/>
            <person name="van Noort V."/>
            <person name="Lavigne R."/>
            <person name="De Mot R."/>
        </authorList>
    </citation>
    <scope>NUCLEOTIDE SEQUENCE</scope>
    <source>
        <strain evidence="10 12">SWRI12</strain>
    </source>
</reference>
<evidence type="ECO:0000256" key="6">
    <source>
        <dbReference type="ARBA" id="ARBA00022929"/>
    </source>
</evidence>
<keyword evidence="3 8" id="KW-0673">Quorum sensing</keyword>
<dbReference type="PROSITE" id="PS51187">
    <property type="entry name" value="AUTOINDUCER_SYNTH_2"/>
    <property type="match status" value="1"/>
</dbReference>
<gene>
    <name evidence="11" type="ORF">HU715_011955</name>
    <name evidence="10" type="ORF">HU715_10495</name>
</gene>
<comment type="caution">
    <text evidence="10">The sequence shown here is derived from an EMBL/GenBank/DDBJ whole genome shotgun (WGS) entry which is preliminary data.</text>
</comment>
<dbReference type="Proteomes" id="UP000636518">
    <property type="component" value="Unassembled WGS sequence"/>
</dbReference>
<dbReference type="SUPFAM" id="SSF55729">
    <property type="entry name" value="Acyl-CoA N-acyltransferases (Nat)"/>
    <property type="match status" value="1"/>
</dbReference>
<evidence type="ECO:0000256" key="2">
    <source>
        <dbReference type="ARBA" id="ARBA00018768"/>
    </source>
</evidence>
<evidence type="ECO:0000256" key="8">
    <source>
        <dbReference type="PROSITE-ProRule" id="PRU00533"/>
    </source>
</evidence>
<dbReference type="PRINTS" id="PR01549">
    <property type="entry name" value="AUTOINDCRSYN"/>
</dbReference>
<accession>A0A923FCG0</accession>
<evidence type="ECO:0000256" key="7">
    <source>
        <dbReference type="ARBA" id="ARBA00048576"/>
    </source>
</evidence>
<keyword evidence="12" id="KW-1185">Reference proteome</keyword>
<dbReference type="EMBL" id="JABWRB010000010">
    <property type="protein sequence ID" value="MBC3390079.1"/>
    <property type="molecule type" value="Genomic_DNA"/>
</dbReference>
<reference evidence="10" key="2">
    <citation type="submission" date="2020-07" db="EMBL/GenBank/DDBJ databases">
        <authorList>
            <person name="Lood C."/>
            <person name="Girard L."/>
        </authorList>
    </citation>
    <scope>NUCLEOTIDE SEQUENCE</scope>
    <source>
        <strain evidence="10">SWRI12</strain>
    </source>
</reference>
<proteinExistence type="inferred from homology"/>
<evidence type="ECO:0000256" key="5">
    <source>
        <dbReference type="ARBA" id="ARBA00022691"/>
    </source>
</evidence>
<name>A0A923FCG0_9PSED</name>
<protein>
    <recommendedName>
        <fullName evidence="2 9">Acyl-homoserine-lactone synthase</fullName>
        <ecNumber evidence="1 9">2.3.1.184</ecNumber>
    </recommendedName>
    <alternativeName>
        <fullName evidence="9">Autoinducer synthesis protein</fullName>
    </alternativeName>
</protein>
<dbReference type="PANTHER" id="PTHR39322:SF1">
    <property type="entry name" value="ISOVALERYL-HOMOSERINE LACTONE SYNTHASE"/>
    <property type="match status" value="1"/>
</dbReference>
<dbReference type="GO" id="GO:0007165">
    <property type="term" value="P:signal transduction"/>
    <property type="evidence" value="ECO:0007669"/>
    <property type="project" value="TreeGrafter"/>
</dbReference>
<dbReference type="AlphaFoldDB" id="A0A923FCG0"/>
<dbReference type="InterPro" id="IPR016181">
    <property type="entry name" value="Acyl_CoA_acyltransferase"/>
</dbReference>
<dbReference type="GO" id="GO:0009372">
    <property type="term" value="P:quorum sensing"/>
    <property type="evidence" value="ECO:0007669"/>
    <property type="project" value="UniProtKB-UniRule"/>
</dbReference>
<evidence type="ECO:0000313" key="11">
    <source>
        <dbReference type="EMBL" id="MBV4496081.1"/>
    </source>
</evidence>
<evidence type="ECO:0000256" key="3">
    <source>
        <dbReference type="ARBA" id="ARBA00022654"/>
    </source>
</evidence>
<evidence type="ECO:0000256" key="4">
    <source>
        <dbReference type="ARBA" id="ARBA00022679"/>
    </source>
</evidence>
<sequence>MLEVIASTRSDMSPALFKALARYRYEVFVKGLGWALPCAEGLEVDAFDRPDTVYVLARDSKQEIVGCARLIPTDRPFLLGEVFPQLMGDTPLPSSSTVWELSRFASRRLLSRRAKVIRAWHDTTWLMSKVIDIAQTLGARRLIAFSAPGNERLLKRMGVSTHRIAGPQMVDDLPVVPFWINVAGYSNHIAAAPRKSEVSARA</sequence>
<comment type="catalytic activity">
    <reaction evidence="7 9">
        <text>a fatty acyl-[ACP] + S-adenosyl-L-methionine = an N-acyl-L-homoserine lactone + S-methyl-5'-thioadenosine + holo-[ACP] + H(+)</text>
        <dbReference type="Rhea" id="RHEA:10096"/>
        <dbReference type="Rhea" id="RHEA-COMP:9685"/>
        <dbReference type="Rhea" id="RHEA-COMP:14125"/>
        <dbReference type="ChEBI" id="CHEBI:15378"/>
        <dbReference type="ChEBI" id="CHEBI:17509"/>
        <dbReference type="ChEBI" id="CHEBI:55474"/>
        <dbReference type="ChEBI" id="CHEBI:59789"/>
        <dbReference type="ChEBI" id="CHEBI:64479"/>
        <dbReference type="ChEBI" id="CHEBI:138651"/>
        <dbReference type="EC" id="2.3.1.184"/>
    </reaction>
</comment>
<dbReference type="RefSeq" id="WP_186706204.1">
    <property type="nucleotide sequence ID" value="NZ_JABWRB020000001.1"/>
</dbReference>
<reference evidence="11" key="3">
    <citation type="submission" date="2021-06" db="EMBL/GenBank/DDBJ databases">
        <title>Updating the genus Pseudomonas: Description of 43 new species and partition of the Pseudomonas putida group.</title>
        <authorList>
            <person name="Girard L."/>
            <person name="Lood C."/>
            <person name="Vandamme P."/>
            <person name="Rokni-Zadeh H."/>
            <person name="Van Noort V."/>
            <person name="Hofte M."/>
            <person name="Lavigne R."/>
            <person name="De Mot R."/>
        </authorList>
    </citation>
    <scope>NUCLEOTIDE SEQUENCE</scope>
    <source>
        <strain evidence="11">SWRI12</strain>
    </source>
</reference>
<keyword evidence="6 8" id="KW-0071">Autoinducer synthesis</keyword>
<keyword evidence="5 9" id="KW-0949">S-adenosyl-L-methionine</keyword>
<evidence type="ECO:0000256" key="1">
    <source>
        <dbReference type="ARBA" id="ARBA00012340"/>
    </source>
</evidence>
<evidence type="ECO:0000256" key="9">
    <source>
        <dbReference type="RuleBase" id="RU361135"/>
    </source>
</evidence>
<dbReference type="PANTHER" id="PTHR39322">
    <property type="entry name" value="ACYL-HOMOSERINE-LACTONE SYNTHASE"/>
    <property type="match status" value="1"/>
</dbReference>
<dbReference type="GO" id="GO:0061579">
    <property type="term" value="F:N-acyl homoserine lactone synthase activity"/>
    <property type="evidence" value="ECO:0007669"/>
    <property type="project" value="UniProtKB-UniRule"/>
</dbReference>
<comment type="similarity">
    <text evidence="8 9">Belongs to the autoinducer synthase family.</text>
</comment>
<dbReference type="Gene3D" id="3.40.630.30">
    <property type="match status" value="1"/>
</dbReference>
<dbReference type="Pfam" id="PF00765">
    <property type="entry name" value="Autoind_synth"/>
    <property type="match status" value="1"/>
</dbReference>
<dbReference type="EMBL" id="JABWRB020000001">
    <property type="protein sequence ID" value="MBV4496081.1"/>
    <property type="molecule type" value="Genomic_DNA"/>
</dbReference>
<keyword evidence="4 9" id="KW-0808">Transferase</keyword>
<dbReference type="InterPro" id="IPR001690">
    <property type="entry name" value="Autoind_synthase"/>
</dbReference>